<evidence type="ECO:0000256" key="7">
    <source>
        <dbReference type="SAM" id="Phobius"/>
    </source>
</evidence>
<dbReference type="InterPro" id="IPR035965">
    <property type="entry name" value="PAS-like_dom_sf"/>
</dbReference>
<dbReference type="InterPro" id="IPR036097">
    <property type="entry name" value="HisK_dim/P_sf"/>
</dbReference>
<dbReference type="InterPro" id="IPR050736">
    <property type="entry name" value="Sensor_HK_Regulatory"/>
</dbReference>
<comment type="catalytic activity">
    <reaction evidence="1">
        <text>ATP + protein L-histidine = ADP + protein N-phospho-L-histidine.</text>
        <dbReference type="EC" id="2.7.13.3"/>
    </reaction>
</comment>
<dbReference type="PANTHER" id="PTHR43711">
    <property type="entry name" value="TWO-COMPONENT HISTIDINE KINASE"/>
    <property type="match status" value="1"/>
</dbReference>
<dbReference type="Pfam" id="PF02518">
    <property type="entry name" value="HATPase_c"/>
    <property type="match status" value="1"/>
</dbReference>
<evidence type="ECO:0000259" key="8">
    <source>
        <dbReference type="PROSITE" id="PS50109"/>
    </source>
</evidence>
<dbReference type="PROSITE" id="PS50109">
    <property type="entry name" value="HIS_KIN"/>
    <property type="match status" value="1"/>
</dbReference>
<sequence length="903" mass="105393">MYINTNNEKDEKVTLIVFIILIALSIVVKDKVQYIMFIQSLYAALLTAVGIIIIKTIKFNPNRGTIFLGLIFTVTGSLETGFILTNLGTNYFIFNSVSMFFYMLIEILQLLGIYFSLCIRMDTTKKENIFLSFVKIAAISLLCSIAITYIFKLGIREISLSVVLENSITILTLIVCSVVFIKISNMDKYSIERYFIARITFLFIFSRIIMLTLFILDDIINAYFISRCIMNISIYYLYKYIVYINIKKPYQELNNINKVLKEKANILNYNNERLIQEVKRTQMIKDSLRMKNEKLKATINSAMNPTIIFSDKKDIIYKNKSFITQFSLYENCNISQMLKFKFKKYEDILISIDYVIKNNQEVRLTIESNDFRYYQVMLTPFEINGQSECCLCIFIDKTKEMKFEKEIVSTNLCYENFLESVTDGIILLDGYNILYANNECINMFDGDLSQIDLFIEENQEYKEDVYIINGREMYVDMIYSTYNKNKKSIVIRDITERKLAQKRLRESEESYSKLIDILPDGICLLDRNLDIKYLNKSLLNIINVDEWKESNNFSIRNIIKLSTDEEVSFLKNLKKVINNNQYIILLNKQVISKNNECIDVEINALPFSMGSDSKYVMLIIKDLTDKKTTELVEKELSERLEIDKIKTEFFTNMSHELKTPLNVIFSSNQLLESFYKNKKINDYNENVNNHIALVKNNSYRLQRLINNIIDLTKLESGYYKLNLSKSNIVALVEDLFMKIEKYAKKKNISLIFDTESEEINMFIDEAEIERIMLNLLSNCIKFTPDNGEICVNIYDKDKSILISVKNTGVGIPKDKLNIIFDEFSQVDKTLSRNTEGSGIGLSLVKKLVELHNGTINVQSEENKETEFIITLNKLEFENLETQKNKSIYDTEEKINIEFSDIYY</sequence>
<dbReference type="SMART" id="SM00388">
    <property type="entry name" value="HisKA"/>
    <property type="match status" value="1"/>
</dbReference>
<dbReference type="Pfam" id="PF00512">
    <property type="entry name" value="HisKA"/>
    <property type="match status" value="1"/>
</dbReference>
<keyword evidence="7" id="KW-1133">Transmembrane helix</keyword>
<gene>
    <name evidence="9" type="ORF">H8923_02635</name>
</gene>
<evidence type="ECO:0000256" key="2">
    <source>
        <dbReference type="ARBA" id="ARBA00012438"/>
    </source>
</evidence>
<dbReference type="InterPro" id="IPR000014">
    <property type="entry name" value="PAS"/>
</dbReference>
<dbReference type="NCBIfam" id="TIGR00229">
    <property type="entry name" value="sensory_box"/>
    <property type="match status" value="1"/>
</dbReference>
<keyword evidence="7" id="KW-0472">Membrane</keyword>
<feature type="transmembrane region" description="Helical" evidence="7">
    <location>
        <begin position="91"/>
        <end position="117"/>
    </location>
</feature>
<dbReference type="EMBL" id="JACRWE010000001">
    <property type="protein sequence ID" value="MBC5995647.1"/>
    <property type="molecule type" value="Genomic_DNA"/>
</dbReference>
<dbReference type="SUPFAM" id="SSF55874">
    <property type="entry name" value="ATPase domain of HSP90 chaperone/DNA topoisomerase II/histidine kinase"/>
    <property type="match status" value="1"/>
</dbReference>
<evidence type="ECO:0000256" key="4">
    <source>
        <dbReference type="ARBA" id="ARBA00022679"/>
    </source>
</evidence>
<feature type="domain" description="Histidine kinase" evidence="8">
    <location>
        <begin position="652"/>
        <end position="875"/>
    </location>
</feature>
<feature type="transmembrane region" description="Helical" evidence="7">
    <location>
        <begin position="129"/>
        <end position="151"/>
    </location>
</feature>
<dbReference type="Gene3D" id="3.30.450.20">
    <property type="entry name" value="PAS domain"/>
    <property type="match status" value="2"/>
</dbReference>
<feature type="transmembrane region" description="Helical" evidence="7">
    <location>
        <begin position="163"/>
        <end position="183"/>
    </location>
</feature>
<evidence type="ECO:0000256" key="5">
    <source>
        <dbReference type="ARBA" id="ARBA00022777"/>
    </source>
</evidence>
<feature type="transmembrane region" description="Helical" evidence="7">
    <location>
        <begin position="12"/>
        <end position="28"/>
    </location>
</feature>
<keyword evidence="10" id="KW-1185">Reference proteome</keyword>
<dbReference type="InterPro" id="IPR003661">
    <property type="entry name" value="HisK_dim/P_dom"/>
</dbReference>
<dbReference type="PANTHER" id="PTHR43711:SF26">
    <property type="entry name" value="SENSOR HISTIDINE KINASE RCSC"/>
    <property type="match status" value="1"/>
</dbReference>
<feature type="transmembrane region" description="Helical" evidence="7">
    <location>
        <begin position="66"/>
        <end position="85"/>
    </location>
</feature>
<comment type="caution">
    <text evidence="9">The sequence shown here is derived from an EMBL/GenBank/DDBJ whole genome shotgun (WGS) entry which is preliminary data.</text>
</comment>
<dbReference type="EC" id="2.7.13.3" evidence="2"/>
<name>A0ABR7JLJ8_9FIRM</name>
<evidence type="ECO:0000256" key="6">
    <source>
        <dbReference type="ARBA" id="ARBA00023012"/>
    </source>
</evidence>
<dbReference type="SMART" id="SM00387">
    <property type="entry name" value="HATPase_c"/>
    <property type="match status" value="1"/>
</dbReference>
<dbReference type="InterPro" id="IPR004358">
    <property type="entry name" value="Sig_transdc_His_kin-like_C"/>
</dbReference>
<keyword evidence="5" id="KW-0418">Kinase</keyword>
<evidence type="ECO:0000256" key="1">
    <source>
        <dbReference type="ARBA" id="ARBA00000085"/>
    </source>
</evidence>
<dbReference type="InterPro" id="IPR036890">
    <property type="entry name" value="HATPase_C_sf"/>
</dbReference>
<dbReference type="Pfam" id="PF13188">
    <property type="entry name" value="PAS_8"/>
    <property type="match status" value="1"/>
</dbReference>
<keyword evidence="6" id="KW-0902">Two-component regulatory system</keyword>
<dbReference type="SUPFAM" id="SSF47384">
    <property type="entry name" value="Homodimeric domain of signal transducing histidine kinase"/>
    <property type="match status" value="1"/>
</dbReference>
<keyword evidence="3" id="KW-0597">Phosphoprotein</keyword>
<dbReference type="RefSeq" id="WP_153925644.1">
    <property type="nucleotide sequence ID" value="NZ_JACRWE010000001.1"/>
</dbReference>
<feature type="transmembrane region" description="Helical" evidence="7">
    <location>
        <begin position="195"/>
        <end position="216"/>
    </location>
</feature>
<dbReference type="InterPro" id="IPR005467">
    <property type="entry name" value="His_kinase_dom"/>
</dbReference>
<evidence type="ECO:0000313" key="9">
    <source>
        <dbReference type="EMBL" id="MBC5995647.1"/>
    </source>
</evidence>
<reference evidence="9 10" key="1">
    <citation type="submission" date="2020-08" db="EMBL/GenBank/DDBJ databases">
        <authorList>
            <person name="Liu C."/>
            <person name="Sun Q."/>
        </authorList>
    </citation>
    <scope>NUCLEOTIDE SEQUENCE [LARGE SCALE GENOMIC DNA]</scope>
    <source>
        <strain evidence="9 10">NSJ-18</strain>
    </source>
</reference>
<dbReference type="Proteomes" id="UP000609849">
    <property type="component" value="Unassembled WGS sequence"/>
</dbReference>
<protein>
    <recommendedName>
        <fullName evidence="2">histidine kinase</fullName>
        <ecNumber evidence="2">2.7.13.3</ecNumber>
    </recommendedName>
</protein>
<evidence type="ECO:0000256" key="3">
    <source>
        <dbReference type="ARBA" id="ARBA00022553"/>
    </source>
</evidence>
<accession>A0ABR7JLJ8</accession>
<dbReference type="InterPro" id="IPR003594">
    <property type="entry name" value="HATPase_dom"/>
</dbReference>
<dbReference type="SUPFAM" id="SSF55785">
    <property type="entry name" value="PYP-like sensor domain (PAS domain)"/>
    <property type="match status" value="1"/>
</dbReference>
<proteinExistence type="predicted"/>
<evidence type="ECO:0000313" key="10">
    <source>
        <dbReference type="Proteomes" id="UP000609849"/>
    </source>
</evidence>
<keyword evidence="4" id="KW-0808">Transferase</keyword>
<organism evidence="9 10">
    <name type="scientific">Romboutsia faecis</name>
    <dbReference type="NCBI Taxonomy" id="2764597"/>
    <lineage>
        <taxon>Bacteria</taxon>
        <taxon>Bacillati</taxon>
        <taxon>Bacillota</taxon>
        <taxon>Clostridia</taxon>
        <taxon>Peptostreptococcales</taxon>
        <taxon>Peptostreptococcaceae</taxon>
        <taxon>Romboutsia</taxon>
    </lineage>
</organism>
<dbReference type="Gene3D" id="3.30.565.10">
    <property type="entry name" value="Histidine kinase-like ATPase, C-terminal domain"/>
    <property type="match status" value="1"/>
</dbReference>
<dbReference type="PRINTS" id="PR00344">
    <property type="entry name" value="BCTRLSENSOR"/>
</dbReference>
<dbReference type="CDD" id="cd00082">
    <property type="entry name" value="HisKA"/>
    <property type="match status" value="1"/>
</dbReference>
<keyword evidence="7" id="KW-0812">Transmembrane</keyword>
<dbReference type="Gene3D" id="1.10.287.130">
    <property type="match status" value="1"/>
</dbReference>
<feature type="transmembrane region" description="Helical" evidence="7">
    <location>
        <begin position="34"/>
        <end position="54"/>
    </location>
</feature>